<evidence type="ECO:0000313" key="10">
    <source>
        <dbReference type="Proteomes" id="UP000284731"/>
    </source>
</evidence>
<feature type="binding site" evidence="8">
    <location>
        <begin position="74"/>
        <end position="75"/>
    </location>
    <ligand>
        <name>beta-D-galactose</name>
        <dbReference type="ChEBI" id="CHEBI:27667"/>
    </ligand>
</feature>
<comment type="pathway">
    <text evidence="1 5">Carbohydrate metabolism; hexose metabolism.</text>
</comment>
<dbReference type="Pfam" id="PF01263">
    <property type="entry name" value="Aldose_epim"/>
    <property type="match status" value="1"/>
</dbReference>
<dbReference type="EMBL" id="QRWX01000002">
    <property type="protein sequence ID" value="RGT56316.1"/>
    <property type="molecule type" value="Genomic_DNA"/>
</dbReference>
<keyword evidence="4 5" id="KW-0119">Carbohydrate metabolism</keyword>
<dbReference type="EC" id="5.1.3.3" evidence="5"/>
<dbReference type="InterPro" id="IPR014718">
    <property type="entry name" value="GH-type_carb-bd"/>
</dbReference>
<dbReference type="NCBIfam" id="NF008277">
    <property type="entry name" value="PRK11055.1"/>
    <property type="match status" value="1"/>
</dbReference>
<evidence type="ECO:0000256" key="2">
    <source>
        <dbReference type="ARBA" id="ARBA00006206"/>
    </source>
</evidence>
<dbReference type="AlphaFoldDB" id="A0A412PF90"/>
<dbReference type="GO" id="GO:0033499">
    <property type="term" value="P:galactose catabolic process via UDP-galactose, Leloir pathway"/>
    <property type="evidence" value="ECO:0007669"/>
    <property type="project" value="TreeGrafter"/>
</dbReference>
<dbReference type="SUPFAM" id="SSF74650">
    <property type="entry name" value="Galactose mutarotase-like"/>
    <property type="match status" value="1"/>
</dbReference>
<dbReference type="CDD" id="cd09019">
    <property type="entry name" value="galactose_mutarotase_like"/>
    <property type="match status" value="1"/>
</dbReference>
<organism evidence="9 10">
    <name type="scientific">Solobacterium moorei</name>
    <dbReference type="NCBI Taxonomy" id="102148"/>
    <lineage>
        <taxon>Bacteria</taxon>
        <taxon>Bacillati</taxon>
        <taxon>Bacillota</taxon>
        <taxon>Erysipelotrichia</taxon>
        <taxon>Erysipelotrichales</taxon>
        <taxon>Erysipelotrichaceae</taxon>
        <taxon>Solobacterium</taxon>
    </lineage>
</organism>
<comment type="catalytic activity">
    <reaction evidence="5">
        <text>alpha-D-glucose = beta-D-glucose</text>
        <dbReference type="Rhea" id="RHEA:10264"/>
        <dbReference type="ChEBI" id="CHEBI:15903"/>
        <dbReference type="ChEBI" id="CHEBI:17925"/>
        <dbReference type="EC" id="5.1.3.3"/>
    </reaction>
</comment>
<accession>A0A412PF90</accession>
<evidence type="ECO:0000256" key="4">
    <source>
        <dbReference type="ARBA" id="ARBA00023277"/>
    </source>
</evidence>
<evidence type="ECO:0000256" key="1">
    <source>
        <dbReference type="ARBA" id="ARBA00005028"/>
    </source>
</evidence>
<gene>
    <name evidence="9" type="ORF">DWX20_05795</name>
</gene>
<comment type="similarity">
    <text evidence="2 5">Belongs to the aldose epimerase family.</text>
</comment>
<dbReference type="InterPro" id="IPR047215">
    <property type="entry name" value="Galactose_mutarotase-like"/>
</dbReference>
<proteinExistence type="inferred from homology"/>
<evidence type="ECO:0000256" key="3">
    <source>
        <dbReference type="ARBA" id="ARBA00023235"/>
    </source>
</evidence>
<dbReference type="GO" id="GO:0004034">
    <property type="term" value="F:aldose 1-epimerase activity"/>
    <property type="evidence" value="ECO:0007669"/>
    <property type="project" value="UniProtKB-EC"/>
</dbReference>
<protein>
    <recommendedName>
        <fullName evidence="5">Aldose 1-epimerase</fullName>
        <ecNumber evidence="5">5.1.3.3</ecNumber>
    </recommendedName>
</protein>
<dbReference type="GO" id="GO:0030246">
    <property type="term" value="F:carbohydrate binding"/>
    <property type="evidence" value="ECO:0007669"/>
    <property type="project" value="InterPro"/>
</dbReference>
<dbReference type="InterPro" id="IPR011013">
    <property type="entry name" value="Gal_mutarotase_sf_dom"/>
</dbReference>
<dbReference type="InterPro" id="IPR008183">
    <property type="entry name" value="Aldose_1/G6P_1-epimerase"/>
</dbReference>
<evidence type="ECO:0000256" key="5">
    <source>
        <dbReference type="PIRNR" id="PIRNR005096"/>
    </source>
</evidence>
<feature type="active site" description="Proton donor" evidence="6">
    <location>
        <position position="169"/>
    </location>
</feature>
<name>A0A412PF90_9FIRM</name>
<dbReference type="PANTHER" id="PTHR10091">
    <property type="entry name" value="ALDOSE-1-EPIMERASE"/>
    <property type="match status" value="1"/>
</dbReference>
<comment type="caution">
    <text evidence="9">The sequence shown here is derived from an EMBL/GenBank/DDBJ whole genome shotgun (WGS) entry which is preliminary data.</text>
</comment>
<evidence type="ECO:0000313" key="9">
    <source>
        <dbReference type="EMBL" id="RGT56316.1"/>
    </source>
</evidence>
<feature type="binding site" evidence="7">
    <location>
        <position position="239"/>
    </location>
    <ligand>
        <name>beta-D-galactose</name>
        <dbReference type="ChEBI" id="CHEBI:27667"/>
    </ligand>
</feature>
<dbReference type="GO" id="GO:0006006">
    <property type="term" value="P:glucose metabolic process"/>
    <property type="evidence" value="ECO:0007669"/>
    <property type="project" value="TreeGrafter"/>
</dbReference>
<dbReference type="PIRSF" id="PIRSF005096">
    <property type="entry name" value="GALM"/>
    <property type="match status" value="1"/>
</dbReference>
<feature type="binding site" evidence="8">
    <location>
        <begin position="169"/>
        <end position="171"/>
    </location>
    <ligand>
        <name>beta-D-galactose</name>
        <dbReference type="ChEBI" id="CHEBI:27667"/>
    </ligand>
</feature>
<evidence type="ECO:0000256" key="8">
    <source>
        <dbReference type="PIRSR" id="PIRSR005096-3"/>
    </source>
</evidence>
<dbReference type="UniPathway" id="UPA00242"/>
<dbReference type="InterPro" id="IPR015443">
    <property type="entry name" value="Aldose_1-epimerase"/>
</dbReference>
<reference evidence="9 10" key="1">
    <citation type="submission" date="2018-08" db="EMBL/GenBank/DDBJ databases">
        <title>A genome reference for cultivated species of the human gut microbiota.</title>
        <authorList>
            <person name="Zou Y."/>
            <person name="Xue W."/>
            <person name="Luo G."/>
        </authorList>
    </citation>
    <scope>NUCLEOTIDE SEQUENCE [LARGE SCALE GENOMIC DNA]</scope>
    <source>
        <strain evidence="9 10">AF18-46</strain>
    </source>
</reference>
<dbReference type="RefSeq" id="WP_118764818.1">
    <property type="nucleotide sequence ID" value="NZ_CABJCF010000002.1"/>
</dbReference>
<keyword evidence="3 5" id="KW-0413">Isomerase</keyword>
<dbReference type="Gene3D" id="2.70.98.10">
    <property type="match status" value="1"/>
</dbReference>
<sequence length="336" mass="37805">MEKILFGKKQSGEDIYLYTLENKKFKVQVTDYGATLVSLIDKGSGKDIVQGYSTAEQYQKETTFLGASVGRTANRIGKGKFSLNGKEYTLFINNNGNCNHGGKEGFDKKMYAVDSTEDSITFSRVSPDGEEGYPGNLDYAITYRLSEKGLHIETTATTDKDTLFAYTNHAYFNLSESDSILNHTLMIPTDYYALLDETCLTKPEFQAVESTAFDFRQAKKIGQDINQDDIQLVYGKGYDHHFPILAEGLRTMAILSDGKLELEMASDYPGFHLYTANWLNGASGKYGHHYPERSSVCLEAEYLPNGINYPHIEPKPIIRAGETQKHRIDFLVRHVK</sequence>
<evidence type="ECO:0000256" key="6">
    <source>
        <dbReference type="PIRSR" id="PIRSR005096-1"/>
    </source>
</evidence>
<evidence type="ECO:0000256" key="7">
    <source>
        <dbReference type="PIRSR" id="PIRSR005096-2"/>
    </source>
</evidence>
<dbReference type="Proteomes" id="UP000284731">
    <property type="component" value="Unassembled WGS sequence"/>
</dbReference>
<dbReference type="PANTHER" id="PTHR10091:SF0">
    <property type="entry name" value="GALACTOSE MUTAROTASE"/>
    <property type="match status" value="1"/>
</dbReference>
<feature type="active site" description="Proton acceptor" evidence="6">
    <location>
        <position position="299"/>
    </location>
</feature>